<dbReference type="InterPro" id="IPR000485">
    <property type="entry name" value="AsnC-type_HTH_dom"/>
</dbReference>
<dbReference type="PRINTS" id="PR00033">
    <property type="entry name" value="HTHASNC"/>
</dbReference>
<dbReference type="EMBL" id="VBUI01000003">
    <property type="protein sequence ID" value="TLF53032.1"/>
    <property type="molecule type" value="Genomic_DNA"/>
</dbReference>
<evidence type="ECO:0000256" key="1">
    <source>
        <dbReference type="ARBA" id="ARBA00023015"/>
    </source>
</evidence>
<organism evidence="5 6">
    <name type="scientific">Halomonas urmiana</name>
    <dbReference type="NCBI Taxonomy" id="490901"/>
    <lineage>
        <taxon>Bacteria</taxon>
        <taxon>Pseudomonadati</taxon>
        <taxon>Pseudomonadota</taxon>
        <taxon>Gammaproteobacteria</taxon>
        <taxon>Oceanospirillales</taxon>
        <taxon>Halomonadaceae</taxon>
        <taxon>Halomonas</taxon>
    </lineage>
</organism>
<dbReference type="InterPro" id="IPR019887">
    <property type="entry name" value="Tscrpt_reg_AsnC/Lrp_C"/>
</dbReference>
<dbReference type="PROSITE" id="PS50956">
    <property type="entry name" value="HTH_ASNC_2"/>
    <property type="match status" value="1"/>
</dbReference>
<dbReference type="Proteomes" id="UP000306973">
    <property type="component" value="Unassembled WGS sequence"/>
</dbReference>
<dbReference type="Gene3D" id="3.30.70.920">
    <property type="match status" value="1"/>
</dbReference>
<dbReference type="Pfam" id="PF01037">
    <property type="entry name" value="AsnC_trans_reg"/>
    <property type="match status" value="1"/>
</dbReference>
<reference evidence="5 6" key="1">
    <citation type="journal article" date="2007" name="Int. J. Syst. Evol. Microbiol.">
        <title>Halomonas saccharevitans sp. nov., Halomonas arcis sp. nov. and Halomonas subterranea sp. nov., halophilic bacteria isolated from hypersaline environments of China.</title>
        <authorList>
            <person name="Xu X.W."/>
            <person name="Wu Y.H."/>
            <person name="Zhou Z."/>
            <person name="Wang C.S."/>
            <person name="Zhou Y.G."/>
            <person name="Zhang H.B."/>
            <person name="Wang Y."/>
            <person name="Wu M."/>
        </authorList>
    </citation>
    <scope>NUCLEOTIDE SEQUENCE [LARGE SCALE GENOMIC DNA]</scope>
    <source>
        <strain evidence="5 6">TBZ3</strain>
    </source>
</reference>
<evidence type="ECO:0000256" key="2">
    <source>
        <dbReference type="ARBA" id="ARBA00023125"/>
    </source>
</evidence>
<protein>
    <submittedName>
        <fullName evidence="5">Lrp/AsnC family transcriptional regulator</fullName>
    </submittedName>
</protein>
<dbReference type="PANTHER" id="PTHR30154">
    <property type="entry name" value="LEUCINE-RESPONSIVE REGULATORY PROTEIN"/>
    <property type="match status" value="1"/>
</dbReference>
<dbReference type="InterPro" id="IPR036390">
    <property type="entry name" value="WH_DNA-bd_sf"/>
</dbReference>
<dbReference type="OrthoDB" id="8590699at2"/>
<keyword evidence="2" id="KW-0238">DNA-binding</keyword>
<dbReference type="Gene3D" id="1.10.10.10">
    <property type="entry name" value="Winged helix-like DNA-binding domain superfamily/Winged helix DNA-binding domain"/>
    <property type="match status" value="1"/>
</dbReference>
<keyword evidence="1" id="KW-0805">Transcription regulation</keyword>
<evidence type="ECO:0000256" key="3">
    <source>
        <dbReference type="ARBA" id="ARBA00023163"/>
    </source>
</evidence>
<accession>A0A5R8MLE9</accession>
<sequence>MRKIALDAADIRILFAVQHHGHLSKIRLSEIVNLSPTPCWIRFNRLRAAGLIRGYHADIAVDKLADVIRVIVTVSLKGHRTADFQRFEQHIQRIDEIVECMATGGGMDYVLKVLTVSLPAFQGVMEELLSADLGIDRYVTYITTREIKSSQPNLTTLVRHARS</sequence>
<evidence type="ECO:0000313" key="5">
    <source>
        <dbReference type="EMBL" id="TLF53032.1"/>
    </source>
</evidence>
<comment type="caution">
    <text evidence="5">The sequence shown here is derived from an EMBL/GenBank/DDBJ whole genome shotgun (WGS) entry which is preliminary data.</text>
</comment>
<dbReference type="AlphaFoldDB" id="A0A5R8MLE9"/>
<keyword evidence="3" id="KW-0804">Transcription</keyword>
<dbReference type="SMART" id="SM00344">
    <property type="entry name" value="HTH_ASNC"/>
    <property type="match status" value="1"/>
</dbReference>
<dbReference type="SUPFAM" id="SSF46785">
    <property type="entry name" value="Winged helix' DNA-binding domain"/>
    <property type="match status" value="1"/>
</dbReference>
<dbReference type="SUPFAM" id="SSF54909">
    <property type="entry name" value="Dimeric alpha+beta barrel"/>
    <property type="match status" value="1"/>
</dbReference>
<dbReference type="RefSeq" id="WP_138179291.1">
    <property type="nucleotide sequence ID" value="NZ_VBUI01000003.1"/>
</dbReference>
<dbReference type="Pfam" id="PF13412">
    <property type="entry name" value="HTH_24"/>
    <property type="match status" value="1"/>
</dbReference>
<dbReference type="GO" id="GO:0043565">
    <property type="term" value="F:sequence-specific DNA binding"/>
    <property type="evidence" value="ECO:0007669"/>
    <property type="project" value="InterPro"/>
</dbReference>
<dbReference type="GO" id="GO:0005829">
    <property type="term" value="C:cytosol"/>
    <property type="evidence" value="ECO:0007669"/>
    <property type="project" value="TreeGrafter"/>
</dbReference>
<gene>
    <name evidence="5" type="ORF">FEI13_02700</name>
</gene>
<proteinExistence type="predicted"/>
<dbReference type="InterPro" id="IPR036388">
    <property type="entry name" value="WH-like_DNA-bd_sf"/>
</dbReference>
<dbReference type="PANTHER" id="PTHR30154:SF34">
    <property type="entry name" value="TRANSCRIPTIONAL REGULATOR AZLB"/>
    <property type="match status" value="1"/>
</dbReference>
<dbReference type="InterPro" id="IPR011008">
    <property type="entry name" value="Dimeric_a/b-barrel"/>
</dbReference>
<evidence type="ECO:0000313" key="6">
    <source>
        <dbReference type="Proteomes" id="UP000306973"/>
    </source>
</evidence>
<dbReference type="GO" id="GO:0043200">
    <property type="term" value="P:response to amino acid"/>
    <property type="evidence" value="ECO:0007669"/>
    <property type="project" value="TreeGrafter"/>
</dbReference>
<keyword evidence="6" id="KW-1185">Reference proteome</keyword>
<name>A0A5R8MLE9_9GAMM</name>
<dbReference type="InterPro" id="IPR019888">
    <property type="entry name" value="Tscrpt_reg_AsnC-like"/>
</dbReference>
<feature type="domain" description="HTH asnC-type" evidence="4">
    <location>
        <begin position="6"/>
        <end position="80"/>
    </location>
</feature>
<evidence type="ECO:0000259" key="4">
    <source>
        <dbReference type="PROSITE" id="PS50956"/>
    </source>
</evidence>